<dbReference type="Gene3D" id="2.60.40.4100">
    <property type="entry name" value="Zona pellucida, ZP-C domain"/>
    <property type="match status" value="1"/>
</dbReference>
<dbReference type="GO" id="GO:2000344">
    <property type="term" value="P:positive regulation of acrosome reaction"/>
    <property type="evidence" value="ECO:0007669"/>
    <property type="project" value="TreeGrafter"/>
</dbReference>
<accession>A0A851Z8Q9</accession>
<name>A0A851Z8Q9_9AVES</name>
<dbReference type="GO" id="GO:0031012">
    <property type="term" value="C:extracellular matrix"/>
    <property type="evidence" value="ECO:0007669"/>
    <property type="project" value="TreeGrafter"/>
</dbReference>
<dbReference type="EMBL" id="WBNJ01001407">
    <property type="protein sequence ID" value="NXD88677.1"/>
    <property type="molecule type" value="Genomic_DNA"/>
</dbReference>
<gene>
    <name evidence="2" type="primary">Zp3_3</name>
    <name evidence="2" type="ORF">HALSEN_R15173</name>
</gene>
<dbReference type="PANTHER" id="PTHR11576">
    <property type="entry name" value="ZONA PELLUCIDA SPERM-BINDING PROTEIN 3"/>
    <property type="match status" value="1"/>
</dbReference>
<feature type="non-terminal residue" evidence="2">
    <location>
        <position position="149"/>
    </location>
</feature>
<dbReference type="InterPro" id="IPR042235">
    <property type="entry name" value="ZP-C_dom"/>
</dbReference>
<evidence type="ECO:0000313" key="2">
    <source>
        <dbReference type="EMBL" id="NXD88677.1"/>
    </source>
</evidence>
<reference evidence="2" key="1">
    <citation type="submission" date="2019-09" db="EMBL/GenBank/DDBJ databases">
        <title>Bird 10,000 Genomes (B10K) Project - Family phase.</title>
        <authorList>
            <person name="Zhang G."/>
        </authorList>
    </citation>
    <scope>NUCLEOTIDE SEQUENCE</scope>
    <source>
        <strain evidence="2">B10K-DU-024-03</strain>
        <tissue evidence="2">Muscle</tissue>
    </source>
</reference>
<protein>
    <submittedName>
        <fullName evidence="2">ZP3 protein</fullName>
    </submittedName>
</protein>
<feature type="region of interest" description="Disordered" evidence="1">
    <location>
        <begin position="1"/>
        <end position="33"/>
    </location>
</feature>
<dbReference type="GO" id="GO:0007339">
    <property type="term" value="P:binding of sperm to zona pellucida"/>
    <property type="evidence" value="ECO:0007669"/>
    <property type="project" value="TreeGrafter"/>
</dbReference>
<dbReference type="Proteomes" id="UP000648918">
    <property type="component" value="Unassembled WGS sequence"/>
</dbReference>
<evidence type="ECO:0000313" key="3">
    <source>
        <dbReference type="Proteomes" id="UP000648918"/>
    </source>
</evidence>
<comment type="caution">
    <text evidence="2">The sequence shown here is derived from an EMBL/GenBank/DDBJ whole genome shotgun (WGS) entry which is preliminary data.</text>
</comment>
<dbReference type="OrthoDB" id="8880842at2759"/>
<dbReference type="GO" id="GO:0035803">
    <property type="term" value="P:egg coat formation"/>
    <property type="evidence" value="ECO:0007669"/>
    <property type="project" value="TreeGrafter"/>
</dbReference>
<sequence length="149" mass="16077">SATSRRPGGRWLVPDPSPSPWTVTTPGKWGTHPPTQEPVCVRVVSPSPLGVALWCRTGSVSSRAVQPTWVPFHSTVAHRRRLRFALDVYDSSWSSRLRQPLGYSPGELINVEASVGADPPLPLRLLVDECGATPSGVPRLSSKVIADHG</sequence>
<evidence type="ECO:0000256" key="1">
    <source>
        <dbReference type="SAM" id="MobiDB-lite"/>
    </source>
</evidence>
<dbReference type="PANTHER" id="PTHR11576:SF2">
    <property type="entry name" value="ZONA PELLUCIDA SPERM-BINDING PROTEIN 3"/>
    <property type="match status" value="1"/>
</dbReference>
<proteinExistence type="predicted"/>
<organism evidence="2 3">
    <name type="scientific">Halcyon senegalensis</name>
    <dbReference type="NCBI Taxonomy" id="342381"/>
    <lineage>
        <taxon>Eukaryota</taxon>
        <taxon>Metazoa</taxon>
        <taxon>Chordata</taxon>
        <taxon>Craniata</taxon>
        <taxon>Vertebrata</taxon>
        <taxon>Euteleostomi</taxon>
        <taxon>Archelosauria</taxon>
        <taxon>Archosauria</taxon>
        <taxon>Dinosauria</taxon>
        <taxon>Saurischia</taxon>
        <taxon>Theropoda</taxon>
        <taxon>Coelurosauria</taxon>
        <taxon>Aves</taxon>
        <taxon>Neognathae</taxon>
        <taxon>Neoaves</taxon>
        <taxon>Telluraves</taxon>
        <taxon>Coraciimorphae</taxon>
        <taxon>Coraciiformes</taxon>
        <taxon>Alcedinidae</taxon>
        <taxon>Halcyon</taxon>
    </lineage>
</organism>
<dbReference type="GO" id="GO:0032190">
    <property type="term" value="F:acrosin binding"/>
    <property type="evidence" value="ECO:0007669"/>
    <property type="project" value="TreeGrafter"/>
</dbReference>
<feature type="non-terminal residue" evidence="2">
    <location>
        <position position="1"/>
    </location>
</feature>
<keyword evidence="3" id="KW-1185">Reference proteome</keyword>
<dbReference type="AlphaFoldDB" id="A0A851Z8Q9"/>